<evidence type="ECO:0000313" key="1">
    <source>
        <dbReference type="EMBL" id="SDE20370.1"/>
    </source>
</evidence>
<dbReference type="AlphaFoldDB" id="A0A1G7B0C2"/>
<gene>
    <name evidence="1" type="ORF">SAMN04487894_12622</name>
</gene>
<reference evidence="2" key="1">
    <citation type="submission" date="2016-10" db="EMBL/GenBank/DDBJ databases">
        <authorList>
            <person name="Varghese N."/>
            <person name="Submissions S."/>
        </authorList>
    </citation>
    <scope>NUCLEOTIDE SEQUENCE [LARGE SCALE GENOMIC DNA]</scope>
    <source>
        <strain evidence="2">DSM 25811 / CCM 8410 / LMG 26954 / E90</strain>
    </source>
</reference>
<evidence type="ECO:0000313" key="2">
    <source>
        <dbReference type="Proteomes" id="UP000198757"/>
    </source>
</evidence>
<dbReference type="Proteomes" id="UP000198757">
    <property type="component" value="Unassembled WGS sequence"/>
</dbReference>
<dbReference type="OrthoDB" id="1417318at2"/>
<dbReference type="STRING" id="1285928.SAMN04487894_12622"/>
<keyword evidence="2" id="KW-1185">Reference proteome</keyword>
<organism evidence="1 2">
    <name type="scientific">Niabella drilacis (strain DSM 25811 / CCM 8410 / CCUG 62505 / LMG 26954 / E90)</name>
    <dbReference type="NCBI Taxonomy" id="1285928"/>
    <lineage>
        <taxon>Bacteria</taxon>
        <taxon>Pseudomonadati</taxon>
        <taxon>Bacteroidota</taxon>
        <taxon>Chitinophagia</taxon>
        <taxon>Chitinophagales</taxon>
        <taxon>Chitinophagaceae</taxon>
        <taxon>Niabella</taxon>
    </lineage>
</organism>
<dbReference type="RefSeq" id="WP_143019920.1">
    <property type="nucleotide sequence ID" value="NZ_FMZO01000026.1"/>
</dbReference>
<dbReference type="EMBL" id="FMZO01000026">
    <property type="protein sequence ID" value="SDE20370.1"/>
    <property type="molecule type" value="Genomic_DNA"/>
</dbReference>
<evidence type="ECO:0008006" key="3">
    <source>
        <dbReference type="Google" id="ProtNLM"/>
    </source>
</evidence>
<proteinExistence type="predicted"/>
<name>A0A1G7B0C2_NIADE</name>
<sequence length="440" mass="51187">MQISTHIINLPSRPERRQAVLKEFENKPEFTVTVVDAIQNEVGLLGLWSTMKQILQDCVQTEDELILICQDDHQFTEHYSFEKLQQCIEDAKALDADILLGGVSWFQSAFFSTENLFWTEKFSGLQFAIFFKRFFKPFLDLELDDFDAGDYRISAFTDRKWVIWPYISTQQDYGYSDVTLKNNKPERQQTLFRQSEGALNTLLEVSRYFNKRMLAGFNVSIDLDTVTIPTFIINLPERCDRLAHIRQEFNGRQEFDITIVEAIKDPVGALGLWKTIRNIVTTAMENEEDLIIICEDDHVFTNSYSKQWLVTSILYAHELAADILMGGPSGGFSHILPITDELCWINAFYGSQFMVLYRKIFPLILNEPFDESVTADNILSQIAANKLSFYPFISVQKDFGYSDVNDRSLEYRHINYVFEQSTQRFERVVLNFKLYGMRDK</sequence>
<protein>
    <recommendedName>
        <fullName evidence="3">Glycosyltransferase involved in LPS biosynthesis, GR25 family</fullName>
    </recommendedName>
</protein>
<accession>A0A1G7B0C2</accession>